<dbReference type="Gene3D" id="3.30.70.120">
    <property type="match status" value="1"/>
</dbReference>
<dbReference type="Pfam" id="PF02588">
    <property type="entry name" value="YitT_membrane"/>
    <property type="match status" value="1"/>
</dbReference>
<dbReference type="InterPro" id="IPR015867">
    <property type="entry name" value="N-reg_PII/ATP_PRibTrfase_C"/>
</dbReference>
<evidence type="ECO:0000313" key="8">
    <source>
        <dbReference type="EMBL" id="SUB57604.1"/>
    </source>
</evidence>
<reference evidence="8 9" key="1">
    <citation type="submission" date="2018-06" db="EMBL/GenBank/DDBJ databases">
        <authorList>
            <consortium name="Pathogen Informatics"/>
            <person name="Doyle S."/>
        </authorList>
    </citation>
    <scope>NUCLEOTIDE SEQUENCE [LARGE SCALE GENOMIC DNA]</scope>
    <source>
        <strain evidence="8 9">NCTC13149</strain>
    </source>
</reference>
<dbReference type="CDD" id="cd16380">
    <property type="entry name" value="YitT_C"/>
    <property type="match status" value="1"/>
</dbReference>
<keyword evidence="5 6" id="KW-0472">Membrane</keyword>
<dbReference type="RefSeq" id="WP_009345486.1">
    <property type="nucleotide sequence ID" value="NZ_CAMUOS010000015.1"/>
</dbReference>
<comment type="subcellular location">
    <subcellularLocation>
        <location evidence="1">Cell membrane</location>
        <topology evidence="1">Multi-pass membrane protein</topology>
    </subcellularLocation>
</comment>
<dbReference type="PANTHER" id="PTHR33545:SF5">
    <property type="entry name" value="UPF0750 MEMBRANE PROTEIN YITT"/>
    <property type="match status" value="1"/>
</dbReference>
<dbReference type="PROSITE" id="PS51257">
    <property type="entry name" value="PROKAR_LIPOPROTEIN"/>
    <property type="match status" value="1"/>
</dbReference>
<gene>
    <name evidence="8" type="ORF">NCTC13149_01449</name>
</gene>
<evidence type="ECO:0000256" key="4">
    <source>
        <dbReference type="ARBA" id="ARBA00022989"/>
    </source>
</evidence>
<feature type="transmembrane region" description="Helical" evidence="6">
    <location>
        <begin position="63"/>
        <end position="82"/>
    </location>
</feature>
<dbReference type="GO" id="GO:0005886">
    <property type="term" value="C:plasma membrane"/>
    <property type="evidence" value="ECO:0007669"/>
    <property type="project" value="UniProtKB-SubCell"/>
</dbReference>
<protein>
    <submittedName>
        <fullName evidence="8">Uncharacterized BCR, YitT family COG1284</fullName>
    </submittedName>
</protein>
<evidence type="ECO:0000256" key="3">
    <source>
        <dbReference type="ARBA" id="ARBA00022692"/>
    </source>
</evidence>
<keyword evidence="2" id="KW-1003">Cell membrane</keyword>
<evidence type="ECO:0000256" key="5">
    <source>
        <dbReference type="ARBA" id="ARBA00023136"/>
    </source>
</evidence>
<keyword evidence="4 6" id="KW-1133">Transmembrane helix</keyword>
<dbReference type="OrthoDB" id="3180973at2"/>
<dbReference type="PANTHER" id="PTHR33545">
    <property type="entry name" value="UPF0750 MEMBRANE PROTEIN YITT-RELATED"/>
    <property type="match status" value="1"/>
</dbReference>
<dbReference type="Proteomes" id="UP000255517">
    <property type="component" value="Unassembled WGS sequence"/>
</dbReference>
<feature type="transmembrane region" description="Helical" evidence="6">
    <location>
        <begin position="184"/>
        <end position="201"/>
    </location>
</feature>
<evidence type="ECO:0000256" key="6">
    <source>
        <dbReference type="SAM" id="Phobius"/>
    </source>
</evidence>
<dbReference type="InterPro" id="IPR019264">
    <property type="entry name" value="DUF2179"/>
</dbReference>
<evidence type="ECO:0000259" key="7">
    <source>
        <dbReference type="Pfam" id="PF10035"/>
    </source>
</evidence>
<evidence type="ECO:0000256" key="2">
    <source>
        <dbReference type="ARBA" id="ARBA00022475"/>
    </source>
</evidence>
<dbReference type="Pfam" id="PF10035">
    <property type="entry name" value="DUF2179"/>
    <property type="match status" value="1"/>
</dbReference>
<feature type="transmembrane region" description="Helical" evidence="6">
    <location>
        <begin position="160"/>
        <end position="178"/>
    </location>
</feature>
<feature type="transmembrane region" description="Helical" evidence="6">
    <location>
        <begin position="89"/>
        <end position="112"/>
    </location>
</feature>
<organism evidence="8 9">
    <name type="scientific">Peptoniphilus lacrimalis</name>
    <dbReference type="NCBI Taxonomy" id="33031"/>
    <lineage>
        <taxon>Bacteria</taxon>
        <taxon>Bacillati</taxon>
        <taxon>Bacillota</taxon>
        <taxon>Tissierellia</taxon>
        <taxon>Tissierellales</taxon>
        <taxon>Peptoniphilaceae</taxon>
        <taxon>Peptoniphilus</taxon>
    </lineage>
</organism>
<proteinExistence type="predicted"/>
<accession>A0A379C5V3</accession>
<name>A0A379C5V3_9FIRM</name>
<feature type="domain" description="DUF2179" evidence="7">
    <location>
        <begin position="231"/>
        <end position="285"/>
    </location>
</feature>
<evidence type="ECO:0000256" key="1">
    <source>
        <dbReference type="ARBA" id="ARBA00004651"/>
    </source>
</evidence>
<evidence type="ECO:0000313" key="9">
    <source>
        <dbReference type="Proteomes" id="UP000255517"/>
    </source>
</evidence>
<feature type="transmembrane region" description="Helical" evidence="6">
    <location>
        <begin position="118"/>
        <end position="139"/>
    </location>
</feature>
<sequence length="293" mass="32610">MNFFKSSINEIFNRDFFKKFFILIIGNFLIACAILFFIRPNALISGGLTGLAVLINQITNTNLSILILLLNFPTFLLSMFFLKKDFTFFSAISVLIISFIVSVLEKVFHGLALTHDPLLAAIFGGLINGVGGGLMFLFGTSTGGLDIIAAIFKKYFNIQLGNVLMAINLCIISLSGIYHGADKAMYTLILLFISYQVIDMIQMGVGRQKQIFIISDYHDEIAKEVHKKVHRGATFLKGQTAYLGKDVYLVYIICSSHQLVTVRNIVHEIDPKAFMAISDTSEIMGKGFKSINF</sequence>
<feature type="transmembrane region" description="Helical" evidence="6">
    <location>
        <begin position="20"/>
        <end position="38"/>
    </location>
</feature>
<dbReference type="InterPro" id="IPR051461">
    <property type="entry name" value="UPF0750_membrane"/>
</dbReference>
<dbReference type="InterPro" id="IPR003740">
    <property type="entry name" value="YitT"/>
</dbReference>
<dbReference type="EMBL" id="UGSZ01000001">
    <property type="protein sequence ID" value="SUB57604.1"/>
    <property type="molecule type" value="Genomic_DNA"/>
</dbReference>
<dbReference type="PIRSF" id="PIRSF006483">
    <property type="entry name" value="Membrane_protein_YitT"/>
    <property type="match status" value="1"/>
</dbReference>
<keyword evidence="3 6" id="KW-0812">Transmembrane</keyword>
<dbReference type="AlphaFoldDB" id="A0A379C5V3"/>